<dbReference type="KEGG" id="cts:Ctha_0464"/>
<accession>B3QUM9</accession>
<dbReference type="EMBL" id="CP001100">
    <property type="protein sequence ID" value="ACF12935.1"/>
    <property type="molecule type" value="Genomic_DNA"/>
</dbReference>
<evidence type="ECO:0000313" key="3">
    <source>
        <dbReference type="Proteomes" id="UP000001208"/>
    </source>
</evidence>
<protein>
    <submittedName>
        <fullName evidence="2">Uncharacterized protein</fullName>
    </submittedName>
</protein>
<evidence type="ECO:0000313" key="2">
    <source>
        <dbReference type="EMBL" id="ACF12935.1"/>
    </source>
</evidence>
<keyword evidence="3" id="KW-1185">Reference proteome</keyword>
<feature type="region of interest" description="Disordered" evidence="1">
    <location>
        <begin position="30"/>
        <end position="51"/>
    </location>
</feature>
<name>B3QUM9_CHLT3</name>
<dbReference type="Proteomes" id="UP000001208">
    <property type="component" value="Chromosome"/>
</dbReference>
<gene>
    <name evidence="2" type="ordered locus">Ctha_0464</name>
</gene>
<dbReference type="STRING" id="517418.Ctha_0464"/>
<dbReference type="HOGENOM" id="CLU_2786343_0_0_10"/>
<evidence type="ECO:0000256" key="1">
    <source>
        <dbReference type="SAM" id="MobiDB-lite"/>
    </source>
</evidence>
<organism evidence="2 3">
    <name type="scientific">Chloroherpeton thalassium (strain ATCC 35110 / GB-78)</name>
    <dbReference type="NCBI Taxonomy" id="517418"/>
    <lineage>
        <taxon>Bacteria</taxon>
        <taxon>Pseudomonadati</taxon>
        <taxon>Chlorobiota</taxon>
        <taxon>Chlorobiia</taxon>
        <taxon>Chlorobiales</taxon>
        <taxon>Chloroherpetonaceae</taxon>
        <taxon>Chloroherpeton</taxon>
    </lineage>
</organism>
<dbReference type="AlphaFoldDB" id="B3QUM9"/>
<proteinExistence type="predicted"/>
<reference evidence="2 3" key="1">
    <citation type="submission" date="2008-06" db="EMBL/GenBank/DDBJ databases">
        <title>Complete sequence of Chloroherpeton thalassium ATCC 35110.</title>
        <authorList>
            <consortium name="US DOE Joint Genome Institute"/>
            <person name="Lucas S."/>
            <person name="Copeland A."/>
            <person name="Lapidus A."/>
            <person name="Glavina del Rio T."/>
            <person name="Dalin E."/>
            <person name="Tice H."/>
            <person name="Bruce D."/>
            <person name="Goodwin L."/>
            <person name="Pitluck S."/>
            <person name="Schmutz J."/>
            <person name="Larimer F."/>
            <person name="Land M."/>
            <person name="Hauser L."/>
            <person name="Kyrpides N."/>
            <person name="Mikhailova N."/>
            <person name="Liu Z."/>
            <person name="Li T."/>
            <person name="Zhao F."/>
            <person name="Overmann J."/>
            <person name="Bryant D.A."/>
            <person name="Richardson P."/>
        </authorList>
    </citation>
    <scope>NUCLEOTIDE SEQUENCE [LARGE SCALE GENOMIC DNA]</scope>
    <source>
        <strain evidence="3">ATCC 35110 / GB-78</strain>
    </source>
</reference>
<sequence>MIRSILFLILGYLVFQMVKKLLKQSISEAASNRAPFEGQAPRSNKRSPIDQIQDAEYVEIDSKLKENS</sequence>